<dbReference type="EMBL" id="JARXVH010000032">
    <property type="protein sequence ID" value="MDH6222347.1"/>
    <property type="molecule type" value="Genomic_DNA"/>
</dbReference>
<dbReference type="InterPro" id="IPR000551">
    <property type="entry name" value="MerR-type_HTH_dom"/>
</dbReference>
<evidence type="ECO:0000256" key="5">
    <source>
        <dbReference type="SAM" id="MobiDB-lite"/>
    </source>
</evidence>
<dbReference type="PROSITE" id="PS50937">
    <property type="entry name" value="HTH_MERR_2"/>
    <property type="match status" value="1"/>
</dbReference>
<dbReference type="SUPFAM" id="SSF46955">
    <property type="entry name" value="Putative DNA-binding domain"/>
    <property type="match status" value="1"/>
</dbReference>
<feature type="domain" description="HTH merR-type" evidence="6">
    <location>
        <begin position="39"/>
        <end position="100"/>
    </location>
</feature>
<organism evidence="7 8">
    <name type="scientific">Streptomyces pseudovenezuelae</name>
    <dbReference type="NCBI Taxonomy" id="67350"/>
    <lineage>
        <taxon>Bacteria</taxon>
        <taxon>Bacillati</taxon>
        <taxon>Actinomycetota</taxon>
        <taxon>Actinomycetes</taxon>
        <taxon>Kitasatosporales</taxon>
        <taxon>Streptomycetaceae</taxon>
        <taxon>Streptomyces</taxon>
        <taxon>Streptomyces aurantiacus group</taxon>
    </lineage>
</organism>
<dbReference type="Pfam" id="PF13411">
    <property type="entry name" value="MerR_1"/>
    <property type="match status" value="1"/>
</dbReference>
<dbReference type="InterPro" id="IPR009061">
    <property type="entry name" value="DNA-bd_dom_put_sf"/>
</dbReference>
<accession>A0ABT6M1C0</accession>
<dbReference type="GO" id="GO:0003677">
    <property type="term" value="F:DNA binding"/>
    <property type="evidence" value="ECO:0007669"/>
    <property type="project" value="UniProtKB-KW"/>
</dbReference>
<dbReference type="SMART" id="SM00422">
    <property type="entry name" value="HTH_MERR"/>
    <property type="match status" value="1"/>
</dbReference>
<evidence type="ECO:0000313" key="7">
    <source>
        <dbReference type="EMBL" id="MDH6222347.1"/>
    </source>
</evidence>
<dbReference type="PANTHER" id="PTHR30204">
    <property type="entry name" value="REDOX-CYCLING DRUG-SENSING TRANSCRIPTIONAL ACTIVATOR SOXR"/>
    <property type="match status" value="1"/>
</dbReference>
<evidence type="ECO:0000256" key="1">
    <source>
        <dbReference type="ARBA" id="ARBA00022491"/>
    </source>
</evidence>
<keyword evidence="3 7" id="KW-0238">DNA-binding</keyword>
<dbReference type="RefSeq" id="WP_280882984.1">
    <property type="nucleotide sequence ID" value="NZ_JARXVH010000032.1"/>
</dbReference>
<proteinExistence type="predicted"/>
<feature type="region of interest" description="Disordered" evidence="5">
    <location>
        <begin position="1"/>
        <end position="21"/>
    </location>
</feature>
<name>A0ABT6M1C0_9ACTN</name>
<keyword evidence="1" id="KW-0678">Repressor</keyword>
<evidence type="ECO:0000256" key="4">
    <source>
        <dbReference type="ARBA" id="ARBA00023163"/>
    </source>
</evidence>
<evidence type="ECO:0000256" key="3">
    <source>
        <dbReference type="ARBA" id="ARBA00023125"/>
    </source>
</evidence>
<evidence type="ECO:0000256" key="2">
    <source>
        <dbReference type="ARBA" id="ARBA00023015"/>
    </source>
</evidence>
<dbReference type="InterPro" id="IPR047057">
    <property type="entry name" value="MerR_fam"/>
</dbReference>
<dbReference type="Gene3D" id="1.10.1660.10">
    <property type="match status" value="1"/>
</dbReference>
<keyword evidence="4" id="KW-0804">Transcription</keyword>
<reference evidence="7 8" key="1">
    <citation type="submission" date="2023-04" db="EMBL/GenBank/DDBJ databases">
        <title>Forest soil microbial communities from Buena Vista Peninsula, Colon Province, Panama.</title>
        <authorList>
            <person name="Bouskill N."/>
        </authorList>
    </citation>
    <scope>NUCLEOTIDE SEQUENCE [LARGE SCALE GENOMIC DNA]</scope>
    <source>
        <strain evidence="7 8">GGS1</strain>
    </source>
</reference>
<dbReference type="Proteomes" id="UP001160499">
    <property type="component" value="Unassembled WGS sequence"/>
</dbReference>
<keyword evidence="2" id="KW-0805">Transcription regulation</keyword>
<protein>
    <submittedName>
        <fullName evidence="7">DNA-binding transcriptional MerR regulator</fullName>
    </submittedName>
</protein>
<gene>
    <name evidence="7" type="ORF">M2283_009696</name>
</gene>
<keyword evidence="8" id="KW-1185">Reference proteome</keyword>
<comment type="caution">
    <text evidence="7">The sequence shown here is derived from an EMBL/GenBank/DDBJ whole genome shotgun (WGS) entry which is preliminary data.</text>
</comment>
<feature type="compositionally biased region" description="Polar residues" evidence="5">
    <location>
        <begin position="1"/>
        <end position="16"/>
    </location>
</feature>
<evidence type="ECO:0000313" key="8">
    <source>
        <dbReference type="Proteomes" id="UP001160499"/>
    </source>
</evidence>
<dbReference type="PANTHER" id="PTHR30204:SF69">
    <property type="entry name" value="MERR-FAMILY TRANSCRIPTIONAL REGULATOR"/>
    <property type="match status" value="1"/>
</dbReference>
<sequence length="170" mass="18916">MPTTPVTSAGPTTSASHDNRPTAYVTSHAETFSLEDVVRISGLDADTLRWYEDQGLIEGAAEDPYGGRAYSPLHLRWLEFLNHLRSTGMSPAHMNHYVELYRAGDSTIAARRELLEAHRELLRRQAREHDSTLRYLDWKIGFYLEREAALVRASVATTASTASAPSTAEA</sequence>
<dbReference type="CDD" id="cd01109">
    <property type="entry name" value="HTH_YyaN"/>
    <property type="match status" value="1"/>
</dbReference>
<evidence type="ECO:0000259" key="6">
    <source>
        <dbReference type="PROSITE" id="PS50937"/>
    </source>
</evidence>